<evidence type="ECO:0000256" key="4">
    <source>
        <dbReference type="ARBA" id="ARBA00022475"/>
    </source>
</evidence>
<dbReference type="InterPro" id="IPR035965">
    <property type="entry name" value="PAS-like_dom_sf"/>
</dbReference>
<dbReference type="SUPFAM" id="SSF103190">
    <property type="entry name" value="Sensory domain-like"/>
    <property type="match status" value="1"/>
</dbReference>
<dbReference type="InterPro" id="IPR036890">
    <property type="entry name" value="HATPase_C_sf"/>
</dbReference>
<keyword evidence="12" id="KW-0902">Two-component regulatory system</keyword>
<keyword evidence="9" id="KW-0418">Kinase</keyword>
<dbReference type="InterPro" id="IPR033463">
    <property type="entry name" value="sCache_3"/>
</dbReference>
<evidence type="ECO:0000256" key="9">
    <source>
        <dbReference type="ARBA" id="ARBA00022777"/>
    </source>
</evidence>
<keyword evidence="10 16" id="KW-0067">ATP-binding</keyword>
<keyword evidence="5" id="KW-0597">Phosphoprotein</keyword>
<dbReference type="InterPro" id="IPR005467">
    <property type="entry name" value="His_kinase_dom"/>
</dbReference>
<dbReference type="PANTHER" id="PTHR43547:SF10">
    <property type="entry name" value="SENSOR HISTIDINE KINASE DCUS"/>
    <property type="match status" value="1"/>
</dbReference>
<dbReference type="Pfam" id="PF17203">
    <property type="entry name" value="sCache_3_2"/>
    <property type="match status" value="1"/>
</dbReference>
<evidence type="ECO:0000313" key="17">
    <source>
        <dbReference type="Proteomes" id="UP001596157"/>
    </source>
</evidence>
<dbReference type="PRINTS" id="PR00344">
    <property type="entry name" value="BCTRLSENSOR"/>
</dbReference>
<dbReference type="Gene3D" id="3.30.450.20">
    <property type="entry name" value="PAS domain"/>
    <property type="match status" value="2"/>
</dbReference>
<evidence type="ECO:0000256" key="3">
    <source>
        <dbReference type="ARBA" id="ARBA00012438"/>
    </source>
</evidence>
<dbReference type="SUPFAM" id="SSF55785">
    <property type="entry name" value="PYP-like sensor domain (PAS domain)"/>
    <property type="match status" value="1"/>
</dbReference>
<dbReference type="SUPFAM" id="SSF55874">
    <property type="entry name" value="ATPase domain of HSP90 chaperone/DNA topoisomerase II/histidine kinase"/>
    <property type="match status" value="1"/>
</dbReference>
<evidence type="ECO:0000256" key="8">
    <source>
        <dbReference type="ARBA" id="ARBA00022741"/>
    </source>
</evidence>
<evidence type="ECO:0000256" key="6">
    <source>
        <dbReference type="ARBA" id="ARBA00022679"/>
    </source>
</evidence>
<evidence type="ECO:0000256" key="10">
    <source>
        <dbReference type="ARBA" id="ARBA00022840"/>
    </source>
</evidence>
<evidence type="ECO:0000256" key="1">
    <source>
        <dbReference type="ARBA" id="ARBA00000085"/>
    </source>
</evidence>
<dbReference type="InterPro" id="IPR004358">
    <property type="entry name" value="Sig_transdc_His_kin-like_C"/>
</dbReference>
<feature type="transmembrane region" description="Helical" evidence="14">
    <location>
        <begin position="171"/>
        <end position="192"/>
    </location>
</feature>
<dbReference type="InterPro" id="IPR003594">
    <property type="entry name" value="HATPase_dom"/>
</dbReference>
<dbReference type="InterPro" id="IPR029151">
    <property type="entry name" value="Sensor-like_sf"/>
</dbReference>
<evidence type="ECO:0000256" key="5">
    <source>
        <dbReference type="ARBA" id="ARBA00022553"/>
    </source>
</evidence>
<dbReference type="RefSeq" id="WP_378247499.1">
    <property type="nucleotide sequence ID" value="NZ_JBHSKF010000005.1"/>
</dbReference>
<name>A0ABW0EKK7_9PSEU</name>
<evidence type="ECO:0000256" key="7">
    <source>
        <dbReference type="ARBA" id="ARBA00022692"/>
    </source>
</evidence>
<proteinExistence type="predicted"/>
<comment type="catalytic activity">
    <reaction evidence="1">
        <text>ATP + protein L-histidine = ADP + protein N-phospho-L-histidine.</text>
        <dbReference type="EC" id="2.7.13.3"/>
    </reaction>
</comment>
<comment type="caution">
    <text evidence="16">The sequence shown here is derived from an EMBL/GenBank/DDBJ whole genome shotgun (WGS) entry which is preliminary data.</text>
</comment>
<dbReference type="InterPro" id="IPR016120">
    <property type="entry name" value="Sig_transdc_His_kin_SpoOB"/>
</dbReference>
<keyword evidence="11 14" id="KW-1133">Transmembrane helix</keyword>
<accession>A0ABW0EKK7</accession>
<gene>
    <name evidence="16" type="ORF">ACFPM7_13080</name>
</gene>
<dbReference type="PANTHER" id="PTHR43547">
    <property type="entry name" value="TWO-COMPONENT HISTIDINE KINASE"/>
    <property type="match status" value="1"/>
</dbReference>
<protein>
    <recommendedName>
        <fullName evidence="3">histidine kinase</fullName>
        <ecNumber evidence="3">2.7.13.3</ecNumber>
    </recommendedName>
</protein>
<evidence type="ECO:0000256" key="12">
    <source>
        <dbReference type="ARBA" id="ARBA00023012"/>
    </source>
</evidence>
<organism evidence="16 17">
    <name type="scientific">Actinokineospora guangxiensis</name>
    <dbReference type="NCBI Taxonomy" id="1490288"/>
    <lineage>
        <taxon>Bacteria</taxon>
        <taxon>Bacillati</taxon>
        <taxon>Actinomycetota</taxon>
        <taxon>Actinomycetes</taxon>
        <taxon>Pseudonocardiales</taxon>
        <taxon>Pseudonocardiaceae</taxon>
        <taxon>Actinokineospora</taxon>
    </lineage>
</organism>
<dbReference type="GO" id="GO:0005524">
    <property type="term" value="F:ATP binding"/>
    <property type="evidence" value="ECO:0007669"/>
    <property type="project" value="UniProtKB-KW"/>
</dbReference>
<evidence type="ECO:0000256" key="14">
    <source>
        <dbReference type="SAM" id="Phobius"/>
    </source>
</evidence>
<reference evidence="17" key="1">
    <citation type="journal article" date="2019" name="Int. J. Syst. Evol. Microbiol.">
        <title>The Global Catalogue of Microorganisms (GCM) 10K type strain sequencing project: providing services to taxonomists for standard genome sequencing and annotation.</title>
        <authorList>
            <consortium name="The Broad Institute Genomics Platform"/>
            <consortium name="The Broad Institute Genome Sequencing Center for Infectious Disease"/>
            <person name="Wu L."/>
            <person name="Ma J."/>
        </authorList>
    </citation>
    <scope>NUCLEOTIDE SEQUENCE [LARGE SCALE GENOMIC DNA]</scope>
    <source>
        <strain evidence="17">CCUG 59778</strain>
    </source>
</reference>
<evidence type="ECO:0000313" key="16">
    <source>
        <dbReference type="EMBL" id="MFC5287987.1"/>
    </source>
</evidence>
<evidence type="ECO:0000256" key="11">
    <source>
        <dbReference type="ARBA" id="ARBA00022989"/>
    </source>
</evidence>
<sequence>MTQRKPWSLARQLLLLQGVIVALIVAGGAALAWVDVTERAEDASATTVTALARTIADAPMVVEALAGEDPSRVLQPYTEQVLLDTGIDFITIMAPDGTRFTHPNPENIGLRFLGNTAEALAGRAFTETYTGTLGPSVRAVVPVFDGQRRVVGLVSAGITLEAISATVGDRVIGLVAVALGALVVGAVGAYLVSRRLRRQTGGLAPAELGRMIGYHESILHAVREGLVLVDRDNRVTLCNDGVRALLDLPADADGRRVDDLGLPPALVKRLVDGVEMHDELHLTSTRVLVVNSSTVRVDDRPLGTVVTIRDRTDLQALTGELDTVRGFTDSLRAQAHEAANRLHTVVSLVELGRTAEAVEFATGELELAQRLTDQVVGAVSEPILAALLLGKAADAAERGVELVVEADSAIALGDDGPVTARDLVTILGNLIDNALDAAIDAAAEGAAAAKPTVRVRAESDGGDLVLRVSDNGRGLPPDAVDSAFRRGWSTKDDGRGLGLALVGQAVRRCGGEIEVGDGGGDDGGAVFTVRLPMGVRA</sequence>
<keyword evidence="13 14" id="KW-0472">Membrane</keyword>
<evidence type="ECO:0000256" key="2">
    <source>
        <dbReference type="ARBA" id="ARBA00004651"/>
    </source>
</evidence>
<keyword evidence="4" id="KW-1003">Cell membrane</keyword>
<dbReference type="SMART" id="SM00387">
    <property type="entry name" value="HATPase_c"/>
    <property type="match status" value="1"/>
</dbReference>
<feature type="domain" description="Histidine kinase" evidence="15">
    <location>
        <begin position="305"/>
        <end position="535"/>
    </location>
</feature>
<dbReference type="Pfam" id="PF02518">
    <property type="entry name" value="HATPase_c"/>
    <property type="match status" value="1"/>
</dbReference>
<keyword evidence="17" id="KW-1185">Reference proteome</keyword>
<evidence type="ECO:0000259" key="15">
    <source>
        <dbReference type="PROSITE" id="PS50109"/>
    </source>
</evidence>
<comment type="subcellular location">
    <subcellularLocation>
        <location evidence="2">Cell membrane</location>
        <topology evidence="2">Multi-pass membrane protein</topology>
    </subcellularLocation>
</comment>
<dbReference type="EMBL" id="JBHSKF010000005">
    <property type="protein sequence ID" value="MFC5287987.1"/>
    <property type="molecule type" value="Genomic_DNA"/>
</dbReference>
<evidence type="ECO:0000256" key="13">
    <source>
        <dbReference type="ARBA" id="ARBA00023136"/>
    </source>
</evidence>
<dbReference type="SUPFAM" id="SSF55890">
    <property type="entry name" value="Sporulation response regulatory protein Spo0B"/>
    <property type="match status" value="1"/>
</dbReference>
<dbReference type="Gene3D" id="3.30.565.10">
    <property type="entry name" value="Histidine kinase-like ATPase, C-terminal domain"/>
    <property type="match status" value="1"/>
</dbReference>
<keyword evidence="6" id="KW-0808">Transferase</keyword>
<dbReference type="Proteomes" id="UP001596157">
    <property type="component" value="Unassembled WGS sequence"/>
</dbReference>
<keyword evidence="7 14" id="KW-0812">Transmembrane</keyword>
<keyword evidence="8" id="KW-0547">Nucleotide-binding</keyword>
<dbReference type="PROSITE" id="PS50109">
    <property type="entry name" value="HIS_KIN"/>
    <property type="match status" value="1"/>
</dbReference>
<dbReference type="EC" id="2.7.13.3" evidence="3"/>